<dbReference type="InterPro" id="IPR008988">
    <property type="entry name" value="Transcriptional_repressor_C"/>
</dbReference>
<protein>
    <submittedName>
        <fullName evidence="3">Ferrous iron transport protein A</fullName>
    </submittedName>
</protein>
<dbReference type="PANTHER" id="PTHR43151">
    <property type="entry name" value="FEOA FAMILY PROTEIN"/>
    <property type="match status" value="1"/>
</dbReference>
<accession>A0A1G7TEM7</accession>
<dbReference type="STRING" id="1121419.SAMN05443529_102201"/>
<evidence type="ECO:0000313" key="4">
    <source>
        <dbReference type="Proteomes" id="UP000198656"/>
    </source>
</evidence>
<dbReference type="InterPro" id="IPR053184">
    <property type="entry name" value="FeoA-like"/>
</dbReference>
<reference evidence="4" key="1">
    <citation type="submission" date="2016-10" db="EMBL/GenBank/DDBJ databases">
        <authorList>
            <person name="Varghese N."/>
            <person name="Submissions S."/>
        </authorList>
    </citation>
    <scope>NUCLEOTIDE SEQUENCE [LARGE SCALE GENOMIC DNA]</scope>
    <source>
        <strain evidence="4">DSM 8344</strain>
    </source>
</reference>
<gene>
    <name evidence="3" type="ORF">SAMN05443529_102201</name>
</gene>
<name>A0A1G7TEM7_9FIRM</name>
<dbReference type="Pfam" id="PF04023">
    <property type="entry name" value="FeoA"/>
    <property type="match status" value="1"/>
</dbReference>
<dbReference type="AlphaFoldDB" id="A0A1G7TEM7"/>
<dbReference type="SMART" id="SM00899">
    <property type="entry name" value="FeoA"/>
    <property type="match status" value="1"/>
</dbReference>
<evidence type="ECO:0000256" key="1">
    <source>
        <dbReference type="ARBA" id="ARBA00023004"/>
    </source>
</evidence>
<feature type="domain" description="Ferrous iron transporter FeoA-like" evidence="2">
    <location>
        <begin position="1"/>
        <end position="71"/>
    </location>
</feature>
<dbReference type="OrthoDB" id="5984at2"/>
<dbReference type="GO" id="GO:0046914">
    <property type="term" value="F:transition metal ion binding"/>
    <property type="evidence" value="ECO:0007669"/>
    <property type="project" value="InterPro"/>
</dbReference>
<dbReference type="EMBL" id="FNCP01000002">
    <property type="protein sequence ID" value="SDG33494.1"/>
    <property type="molecule type" value="Genomic_DNA"/>
</dbReference>
<dbReference type="RefSeq" id="WP_092329563.1">
    <property type="nucleotide sequence ID" value="NZ_FNCP01000002.1"/>
</dbReference>
<keyword evidence="4" id="KW-1185">Reference proteome</keyword>
<evidence type="ECO:0000313" key="3">
    <source>
        <dbReference type="EMBL" id="SDG33494.1"/>
    </source>
</evidence>
<dbReference type="InterPro" id="IPR007167">
    <property type="entry name" value="Fe-transptr_FeoA-like"/>
</dbReference>
<dbReference type="PANTHER" id="PTHR43151:SF1">
    <property type="entry name" value="SSR2333 PROTEIN"/>
    <property type="match status" value="1"/>
</dbReference>
<dbReference type="Gene3D" id="2.30.30.90">
    <property type="match status" value="1"/>
</dbReference>
<dbReference type="SUPFAM" id="SSF50037">
    <property type="entry name" value="C-terminal domain of transcriptional repressors"/>
    <property type="match status" value="1"/>
</dbReference>
<dbReference type="InterPro" id="IPR038157">
    <property type="entry name" value="FeoA_core_dom"/>
</dbReference>
<proteinExistence type="predicted"/>
<evidence type="ECO:0000259" key="2">
    <source>
        <dbReference type="SMART" id="SM00899"/>
    </source>
</evidence>
<sequence>MPLTMLSPGKEAVVEACRAKETTKKFLEGLGIIPGVTISVISEFSGNLIVAIKGSRLALNRGVAQQVMVHA</sequence>
<keyword evidence="1" id="KW-0408">Iron</keyword>
<dbReference type="Proteomes" id="UP000198656">
    <property type="component" value="Unassembled WGS sequence"/>
</dbReference>
<organism evidence="3 4">
    <name type="scientific">Desulfosporosinus hippei DSM 8344</name>
    <dbReference type="NCBI Taxonomy" id="1121419"/>
    <lineage>
        <taxon>Bacteria</taxon>
        <taxon>Bacillati</taxon>
        <taxon>Bacillota</taxon>
        <taxon>Clostridia</taxon>
        <taxon>Eubacteriales</taxon>
        <taxon>Desulfitobacteriaceae</taxon>
        <taxon>Desulfosporosinus</taxon>
    </lineage>
</organism>